<feature type="compositionally biased region" description="Pro residues" evidence="2">
    <location>
        <begin position="413"/>
        <end position="422"/>
    </location>
</feature>
<reference evidence="3" key="1">
    <citation type="submission" date="2020-05" db="EMBL/GenBank/DDBJ databases">
        <title>Mycena genomes resolve the evolution of fungal bioluminescence.</title>
        <authorList>
            <person name="Tsai I.J."/>
        </authorList>
    </citation>
    <scope>NUCLEOTIDE SEQUENCE</scope>
    <source>
        <strain evidence="3">CCC161011</strain>
    </source>
</reference>
<keyword evidence="4" id="KW-1185">Reference proteome</keyword>
<dbReference type="EMBL" id="JACAZI010000002">
    <property type="protein sequence ID" value="KAF7369820.1"/>
    <property type="molecule type" value="Genomic_DNA"/>
</dbReference>
<evidence type="ECO:0000256" key="2">
    <source>
        <dbReference type="SAM" id="MobiDB-lite"/>
    </source>
</evidence>
<evidence type="ECO:0000313" key="4">
    <source>
        <dbReference type="Proteomes" id="UP000620124"/>
    </source>
</evidence>
<dbReference type="Proteomes" id="UP000620124">
    <property type="component" value="Unassembled WGS sequence"/>
</dbReference>
<feature type="region of interest" description="Disordered" evidence="2">
    <location>
        <begin position="350"/>
        <end position="426"/>
    </location>
</feature>
<dbReference type="PANTHER" id="PTHR21974">
    <property type="entry name" value="RE15880P"/>
    <property type="match status" value="1"/>
</dbReference>
<name>A0A8H7DCY3_9AGAR</name>
<protein>
    <submittedName>
        <fullName evidence="3">Uncharacterized protein</fullName>
    </submittedName>
</protein>
<dbReference type="PANTHER" id="PTHR21974:SF2">
    <property type="entry name" value="RE15880P"/>
    <property type="match status" value="1"/>
</dbReference>
<comment type="caution">
    <text evidence="3">The sequence shown here is derived from an EMBL/GenBank/DDBJ whole genome shotgun (WGS) entry which is preliminary data.</text>
</comment>
<keyword evidence="1" id="KW-0175">Coiled coil</keyword>
<gene>
    <name evidence="3" type="ORF">MVEN_00314900</name>
</gene>
<feature type="coiled-coil region" evidence="1">
    <location>
        <begin position="53"/>
        <end position="148"/>
    </location>
</feature>
<dbReference type="AlphaFoldDB" id="A0A8H7DCY3"/>
<feature type="compositionally biased region" description="Pro residues" evidence="2">
    <location>
        <begin position="361"/>
        <end position="372"/>
    </location>
</feature>
<dbReference type="OrthoDB" id="2562743at2759"/>
<evidence type="ECO:0000313" key="3">
    <source>
        <dbReference type="EMBL" id="KAF7369820.1"/>
    </source>
</evidence>
<accession>A0A8H7DCY3</accession>
<sequence>MSTTTDVVRENAAYHAQLLAAVAELDYIPSAVEQQDSYIAGLENQLRLLGPKIASLEMQTKKEREEHEALRDSATRRFAATITGRKDKYEAKASKEEREYVEALEKEMQHKRQQGALETMIREAKTLRRDLQSKLERYNKAKQDLTTLYSKIFDGPTQAFPEDDQLEYQLQQAQDRYNEIQGYLNRESQAVNLLQSAYDALQSCYSQMKEAIDDSHWDMFGGFGAVDDIMERQDLRAAQEKATQAQMFVQQAMMISPQVQPVGEITIAQGSLVTDVFFDNIFTDMAFHQKIIASKRNVQDVQINVMNQLRFAQGRAGAIGADLNVAADALAHARGELDAFRRRVFDGMAGNGHGDENKHVPPLPAPAGPPPGYSATEAGPPSQVSGPSSSFTPPPGQPLSLPSQIPMITNSYAPPPGPPPPGSRAVLSFSLERPLCSAPASGLSCERARASWQ</sequence>
<organism evidence="3 4">
    <name type="scientific">Mycena venus</name>
    <dbReference type="NCBI Taxonomy" id="2733690"/>
    <lineage>
        <taxon>Eukaryota</taxon>
        <taxon>Fungi</taxon>
        <taxon>Dikarya</taxon>
        <taxon>Basidiomycota</taxon>
        <taxon>Agaricomycotina</taxon>
        <taxon>Agaricomycetes</taxon>
        <taxon>Agaricomycetidae</taxon>
        <taxon>Agaricales</taxon>
        <taxon>Marasmiineae</taxon>
        <taxon>Mycenaceae</taxon>
        <taxon>Mycena</taxon>
    </lineage>
</organism>
<evidence type="ECO:0000256" key="1">
    <source>
        <dbReference type="SAM" id="Coils"/>
    </source>
</evidence>
<proteinExistence type="predicted"/>
<feature type="compositionally biased region" description="Low complexity" evidence="2">
    <location>
        <begin position="380"/>
        <end position="391"/>
    </location>
</feature>
<dbReference type="SUPFAM" id="SSF90257">
    <property type="entry name" value="Myosin rod fragments"/>
    <property type="match status" value="1"/>
</dbReference>